<keyword evidence="1" id="KW-0472">Membrane</keyword>
<reference evidence="2 3" key="1">
    <citation type="submission" date="2014-06" db="EMBL/GenBank/DDBJ databases">
        <title>Evolutionary Origins and Diversification of the Mycorrhizal Mutualists.</title>
        <authorList>
            <consortium name="DOE Joint Genome Institute"/>
            <consortium name="Mycorrhizal Genomics Consortium"/>
            <person name="Kohler A."/>
            <person name="Kuo A."/>
            <person name="Nagy L.G."/>
            <person name="Floudas D."/>
            <person name="Copeland A."/>
            <person name="Barry K.W."/>
            <person name="Cichocki N."/>
            <person name="Veneault-Fourrey C."/>
            <person name="LaButti K."/>
            <person name="Lindquist E.A."/>
            <person name="Lipzen A."/>
            <person name="Lundell T."/>
            <person name="Morin E."/>
            <person name="Murat C."/>
            <person name="Riley R."/>
            <person name="Ohm R."/>
            <person name="Sun H."/>
            <person name="Tunlid A."/>
            <person name="Henrissat B."/>
            <person name="Grigoriev I.V."/>
            <person name="Hibbett D.S."/>
            <person name="Martin F."/>
        </authorList>
    </citation>
    <scope>NUCLEOTIDE SEQUENCE [LARGE SCALE GENOMIC DNA]</scope>
    <source>
        <strain evidence="2 3">SS14</strain>
    </source>
</reference>
<accession>A0A0C9UUG1</accession>
<proteinExistence type="predicted"/>
<name>A0A0C9UUG1_SPHS4</name>
<keyword evidence="1" id="KW-0812">Transmembrane</keyword>
<sequence length="103" mass="11486">MLGSKPWRTPIFNDLDSSTVSNLRFRDWCTNGVLGVDAVTRSQWISGISIFLIELGYEMRGFQQGSMSSLANSVFINSYTVFAILGFFASEEKLSAFIMVITV</sequence>
<protein>
    <submittedName>
        <fullName evidence="2">Uncharacterized protein</fullName>
    </submittedName>
</protein>
<dbReference type="Proteomes" id="UP000054279">
    <property type="component" value="Unassembled WGS sequence"/>
</dbReference>
<gene>
    <name evidence="2" type="ORF">M422DRAFT_249854</name>
</gene>
<organism evidence="2 3">
    <name type="scientific">Sphaerobolus stellatus (strain SS14)</name>
    <dbReference type="NCBI Taxonomy" id="990650"/>
    <lineage>
        <taxon>Eukaryota</taxon>
        <taxon>Fungi</taxon>
        <taxon>Dikarya</taxon>
        <taxon>Basidiomycota</taxon>
        <taxon>Agaricomycotina</taxon>
        <taxon>Agaricomycetes</taxon>
        <taxon>Phallomycetidae</taxon>
        <taxon>Geastrales</taxon>
        <taxon>Sphaerobolaceae</taxon>
        <taxon>Sphaerobolus</taxon>
    </lineage>
</organism>
<dbReference type="HOGENOM" id="CLU_2265433_0_0_1"/>
<keyword evidence="3" id="KW-1185">Reference proteome</keyword>
<evidence type="ECO:0000313" key="2">
    <source>
        <dbReference type="EMBL" id="KIJ46690.1"/>
    </source>
</evidence>
<evidence type="ECO:0000313" key="3">
    <source>
        <dbReference type="Proteomes" id="UP000054279"/>
    </source>
</evidence>
<keyword evidence="1" id="KW-1133">Transmembrane helix</keyword>
<feature type="transmembrane region" description="Helical" evidence="1">
    <location>
        <begin position="69"/>
        <end position="89"/>
    </location>
</feature>
<dbReference type="AlphaFoldDB" id="A0A0C9UUG1"/>
<evidence type="ECO:0000256" key="1">
    <source>
        <dbReference type="SAM" id="Phobius"/>
    </source>
</evidence>
<dbReference type="EMBL" id="KN837106">
    <property type="protein sequence ID" value="KIJ46690.1"/>
    <property type="molecule type" value="Genomic_DNA"/>
</dbReference>